<keyword evidence="2" id="KW-0675">Receptor</keyword>
<organism evidence="2 3">
    <name type="scientific">Tistrella mobilis</name>
    <dbReference type="NCBI Taxonomy" id="171437"/>
    <lineage>
        <taxon>Bacteria</taxon>
        <taxon>Pseudomonadati</taxon>
        <taxon>Pseudomonadota</taxon>
        <taxon>Alphaproteobacteria</taxon>
        <taxon>Geminicoccales</taxon>
        <taxon>Geminicoccaceae</taxon>
        <taxon>Tistrella</taxon>
    </lineage>
</organism>
<gene>
    <name evidence="2" type="ORF">DCK97_21695</name>
</gene>
<dbReference type="Pfam" id="PF13676">
    <property type="entry name" value="TIR_2"/>
    <property type="match status" value="1"/>
</dbReference>
<dbReference type="SUPFAM" id="SSF52200">
    <property type="entry name" value="Toll/Interleukin receptor TIR domain"/>
    <property type="match status" value="1"/>
</dbReference>
<dbReference type="AlphaFoldDB" id="A0A3B9IRU5"/>
<comment type="caution">
    <text evidence="2">The sequence shown here is derived from an EMBL/GenBank/DDBJ whole genome shotgun (WGS) entry which is preliminary data.</text>
</comment>
<reference evidence="2 3" key="1">
    <citation type="journal article" date="2018" name="Nat. Biotechnol.">
        <title>A standardized bacterial taxonomy based on genome phylogeny substantially revises the tree of life.</title>
        <authorList>
            <person name="Parks D.H."/>
            <person name="Chuvochina M."/>
            <person name="Waite D.W."/>
            <person name="Rinke C."/>
            <person name="Skarshewski A."/>
            <person name="Chaumeil P.A."/>
            <person name="Hugenholtz P."/>
        </authorList>
    </citation>
    <scope>NUCLEOTIDE SEQUENCE [LARGE SCALE GENOMIC DNA]</scope>
    <source>
        <strain evidence="2">UBA8739</strain>
    </source>
</reference>
<dbReference type="InterPro" id="IPR035897">
    <property type="entry name" value="Toll_tir_struct_dom_sf"/>
</dbReference>
<sequence length="396" mass="43919">MATRFTDLAGKALAKRAQQLHAKAASVVDPDTGKHGTVFLRKTGDGHWSIFTRGSPAYMRAVRERLGLDAGEVRDMDEPARPERQVYLAHATEDKAVAEQLARGLTARGIEVWYDSWEIRAGDSLRQKMDQGLEDCTHFVVLLTPTSIKKRWVNQEIDAGLMHAVEGRAHFAGLRHNLPLDALTPLLRTRLTPEYVPGDEGLDALAAEIYGVSKRPPLGAAPAYVQAHKPGSGWSMAARVVAEYFVRESKHGRAMDPEADYEVIQKKTQLPMSDVRIGVLDLVGAGLLRRDEYIGGETISPEADLFSIFDVEFMEWDPEQDARDLARYLVNLNSNSTNCATVAQSLGWPARRFNPAMAYLISARIVESDEVLGEGAPYDPSEVFMGDELLRYVRSL</sequence>
<evidence type="ECO:0000313" key="2">
    <source>
        <dbReference type="EMBL" id="HAE50033.1"/>
    </source>
</evidence>
<dbReference type="GO" id="GO:0007165">
    <property type="term" value="P:signal transduction"/>
    <property type="evidence" value="ECO:0007669"/>
    <property type="project" value="InterPro"/>
</dbReference>
<dbReference type="Gene3D" id="3.40.50.10140">
    <property type="entry name" value="Toll/interleukin-1 receptor homology (TIR) domain"/>
    <property type="match status" value="1"/>
</dbReference>
<evidence type="ECO:0000313" key="3">
    <source>
        <dbReference type="Proteomes" id="UP000257706"/>
    </source>
</evidence>
<dbReference type="InterPro" id="IPR000157">
    <property type="entry name" value="TIR_dom"/>
</dbReference>
<feature type="domain" description="TIR" evidence="1">
    <location>
        <begin position="86"/>
        <end position="177"/>
    </location>
</feature>
<name>A0A3B9IRU5_9PROT</name>
<proteinExistence type="predicted"/>
<dbReference type="Proteomes" id="UP000257706">
    <property type="component" value="Unassembled WGS sequence"/>
</dbReference>
<dbReference type="EMBL" id="DMAI01000355">
    <property type="protein sequence ID" value="HAE50033.1"/>
    <property type="molecule type" value="Genomic_DNA"/>
</dbReference>
<protein>
    <submittedName>
        <fullName evidence="2">Toll/interleukin-1 receptor domain-containing protein</fullName>
    </submittedName>
</protein>
<evidence type="ECO:0000259" key="1">
    <source>
        <dbReference type="Pfam" id="PF13676"/>
    </source>
</evidence>
<accession>A0A3B9IRU5</accession>